<comment type="similarity">
    <text evidence="2">Belongs to the TPX2 family.</text>
</comment>
<feature type="domain" description="TPX2 C-terminal" evidence="8">
    <location>
        <begin position="197"/>
        <end position="266"/>
    </location>
</feature>
<feature type="compositionally biased region" description="Basic and acidic residues" evidence="7">
    <location>
        <begin position="74"/>
        <end position="92"/>
    </location>
</feature>
<evidence type="ECO:0000256" key="2">
    <source>
        <dbReference type="ARBA" id="ARBA00005885"/>
    </source>
</evidence>
<feature type="region of interest" description="Disordered" evidence="7">
    <location>
        <begin position="140"/>
        <end position="179"/>
    </location>
</feature>
<dbReference type="PANTHER" id="PTHR46372">
    <property type="entry name" value="PROTEIN WVD2-LIKE 3"/>
    <property type="match status" value="1"/>
</dbReference>
<proteinExistence type="inferred from homology"/>
<protein>
    <submittedName>
        <fullName evidence="9">TPX2 domain-containing protein</fullName>
    </submittedName>
</protein>
<dbReference type="GO" id="GO:0005874">
    <property type="term" value="C:microtubule"/>
    <property type="evidence" value="ECO:0007669"/>
    <property type="project" value="UniProtKB-KW"/>
</dbReference>
<feature type="region of interest" description="Disordered" evidence="7">
    <location>
        <begin position="255"/>
        <end position="286"/>
    </location>
</feature>
<dbReference type="InParanoid" id="A0A1Q3C1Y0"/>
<evidence type="ECO:0000256" key="7">
    <source>
        <dbReference type="SAM" id="MobiDB-lite"/>
    </source>
</evidence>
<keyword evidence="5" id="KW-0206">Cytoskeleton</keyword>
<feature type="region of interest" description="Disordered" evidence="7">
    <location>
        <begin position="309"/>
        <end position="332"/>
    </location>
</feature>
<dbReference type="InterPro" id="IPR044806">
    <property type="entry name" value="WVD2/WDL1-4"/>
</dbReference>
<dbReference type="EMBL" id="BDDD01001203">
    <property type="protein sequence ID" value="GAV74195.1"/>
    <property type="molecule type" value="Genomic_DNA"/>
</dbReference>
<dbReference type="GO" id="GO:0008017">
    <property type="term" value="F:microtubule binding"/>
    <property type="evidence" value="ECO:0007669"/>
    <property type="project" value="InterPro"/>
</dbReference>
<name>A0A1Q3C1Y0_CEPFO</name>
<evidence type="ECO:0000256" key="6">
    <source>
        <dbReference type="SAM" id="Coils"/>
    </source>
</evidence>
<keyword evidence="6" id="KW-0175">Coiled coil</keyword>
<evidence type="ECO:0000313" key="9">
    <source>
        <dbReference type="EMBL" id="GAV74195.1"/>
    </source>
</evidence>
<gene>
    <name evidence="9" type="ORF">CFOL_v3_17676</name>
</gene>
<evidence type="ECO:0000256" key="4">
    <source>
        <dbReference type="ARBA" id="ARBA00022701"/>
    </source>
</evidence>
<evidence type="ECO:0000259" key="8">
    <source>
        <dbReference type="Pfam" id="PF06886"/>
    </source>
</evidence>
<dbReference type="STRING" id="3775.A0A1Q3C1Y0"/>
<feature type="coiled-coil region" evidence="6">
    <location>
        <begin position="211"/>
        <end position="246"/>
    </location>
</feature>
<evidence type="ECO:0000256" key="3">
    <source>
        <dbReference type="ARBA" id="ARBA00022490"/>
    </source>
</evidence>
<dbReference type="Pfam" id="PF06886">
    <property type="entry name" value="TPX2"/>
    <property type="match status" value="1"/>
</dbReference>
<keyword evidence="10" id="KW-1185">Reference proteome</keyword>
<dbReference type="AlphaFoldDB" id="A0A1Q3C1Y0"/>
<keyword evidence="3" id="KW-0963">Cytoplasm</keyword>
<organism evidence="9 10">
    <name type="scientific">Cephalotus follicularis</name>
    <name type="common">Albany pitcher plant</name>
    <dbReference type="NCBI Taxonomy" id="3775"/>
    <lineage>
        <taxon>Eukaryota</taxon>
        <taxon>Viridiplantae</taxon>
        <taxon>Streptophyta</taxon>
        <taxon>Embryophyta</taxon>
        <taxon>Tracheophyta</taxon>
        <taxon>Spermatophyta</taxon>
        <taxon>Magnoliopsida</taxon>
        <taxon>eudicotyledons</taxon>
        <taxon>Gunneridae</taxon>
        <taxon>Pentapetalae</taxon>
        <taxon>rosids</taxon>
        <taxon>fabids</taxon>
        <taxon>Oxalidales</taxon>
        <taxon>Cephalotaceae</taxon>
        <taxon>Cephalotus</taxon>
    </lineage>
</organism>
<evidence type="ECO:0000313" key="10">
    <source>
        <dbReference type="Proteomes" id="UP000187406"/>
    </source>
</evidence>
<comment type="caution">
    <text evidence="9">The sequence shown here is derived from an EMBL/GenBank/DDBJ whole genome shotgun (WGS) entry which is preliminary data.</text>
</comment>
<accession>A0A1Q3C1Y0</accession>
<dbReference type="FunCoup" id="A0A1Q3C1Y0">
    <property type="interactions" value="147"/>
</dbReference>
<feature type="compositionally biased region" description="Basic and acidic residues" evidence="7">
    <location>
        <begin position="346"/>
        <end position="359"/>
    </location>
</feature>
<dbReference type="InterPro" id="IPR027329">
    <property type="entry name" value="TPX2_C"/>
</dbReference>
<comment type="subcellular location">
    <subcellularLocation>
        <location evidence="1">Cytoplasm</location>
        <location evidence="1">Cytoskeleton</location>
    </subcellularLocation>
</comment>
<keyword evidence="4" id="KW-0493">Microtubule</keyword>
<feature type="region of interest" description="Disordered" evidence="7">
    <location>
        <begin position="346"/>
        <end position="366"/>
    </location>
</feature>
<feature type="region of interest" description="Disordered" evidence="7">
    <location>
        <begin position="59"/>
        <end position="111"/>
    </location>
</feature>
<evidence type="ECO:0000256" key="1">
    <source>
        <dbReference type="ARBA" id="ARBA00004245"/>
    </source>
</evidence>
<dbReference type="GO" id="GO:0000226">
    <property type="term" value="P:microtubule cytoskeleton organization"/>
    <property type="evidence" value="ECO:0007669"/>
    <property type="project" value="InterPro"/>
</dbReference>
<feature type="compositionally biased region" description="Polar residues" evidence="7">
    <location>
        <begin position="140"/>
        <end position="154"/>
    </location>
</feature>
<dbReference type="PANTHER" id="PTHR46372:SF6">
    <property type="entry name" value="PROTEIN WVD2-LIKE 1"/>
    <property type="match status" value="1"/>
</dbReference>
<dbReference type="OrthoDB" id="1925970at2759"/>
<reference evidence="10" key="1">
    <citation type="submission" date="2016-04" db="EMBL/GenBank/DDBJ databases">
        <title>Cephalotus genome sequencing.</title>
        <authorList>
            <person name="Fukushima K."/>
            <person name="Hasebe M."/>
            <person name="Fang X."/>
        </authorList>
    </citation>
    <scope>NUCLEOTIDE SEQUENCE [LARGE SCALE GENOMIC DNA]</scope>
    <source>
        <strain evidence="10">cv. St1</strain>
    </source>
</reference>
<sequence>MGRELMYKHADNKPNGVVNLNGVSHERVYVAPKISCDNFEAKDYEVKECTTENLVDEKQDLLGVESTNFDVSLPEEKNGKSGDQKSGNDKKLSSPTSKSRGTGKYTVPQPFAMATEKRASDVSRPACGANYAANAYNLLSPSSTKTSQPNSPQISRKLYQPDNKKHPDEEDTWSVASSTAASVRTLRSRITVGTAPTFKSAERAEKRREFYTKLGEKHQALEAERSQCEARQKEEQEAALKQLRKNMVVKAKPVPSFYYEGPPPKVELKKLPVTRPKSPNLSRRKSCGDAVNCCREEKEKVCIRAQRHSTGVYQQSATSNSPKSKAQLSGNGTCKVKDQVKLVKETTKAEPHKITEQKNADITVQS</sequence>
<dbReference type="Proteomes" id="UP000187406">
    <property type="component" value="Unassembled WGS sequence"/>
</dbReference>
<evidence type="ECO:0000256" key="5">
    <source>
        <dbReference type="ARBA" id="ARBA00023212"/>
    </source>
</evidence>